<dbReference type="PANTHER" id="PTHR15827">
    <property type="entry name" value="CYCLIN-DEPENDENT KINASE 2-INTERACTING PROTEIN"/>
    <property type="match status" value="1"/>
</dbReference>
<accession>A0A5P1EE89</accession>
<dbReference type="AlphaFoldDB" id="A0A5P1EE89"/>
<sequence>MQTPVSCKNKEANQQQKPLSSPSPSPSPLRQWRPAAQKNLRNQWSKLSSSNNSWFSAASQARSHATSLVNVYLSQRYLRDMDLGALMDMPSIRQHTEEKLAKRQVIYHSKLLSSYRDMASSVAHMVQSSSSLRCFFKASSVSSFVQFCNHPEDASDPGDGGGVPVFSFLSISNFENLAQELIEMFLLELNLKRLLVVELLSSIYKEGDEGANLLGWCYELYPGEFDDLRMINMFSSENNEPLPPRIKDWQSGDPSTHQSKCPRNHDVLQVYLTAWLADVNIDMNRMREIFSIVEDEIQVKLS</sequence>
<organism evidence="2 3">
    <name type="scientific">Asparagus officinalis</name>
    <name type="common">Garden asparagus</name>
    <dbReference type="NCBI Taxonomy" id="4686"/>
    <lineage>
        <taxon>Eukaryota</taxon>
        <taxon>Viridiplantae</taxon>
        <taxon>Streptophyta</taxon>
        <taxon>Embryophyta</taxon>
        <taxon>Tracheophyta</taxon>
        <taxon>Spermatophyta</taxon>
        <taxon>Magnoliopsida</taxon>
        <taxon>Liliopsida</taxon>
        <taxon>Asparagales</taxon>
        <taxon>Asparagaceae</taxon>
        <taxon>Asparagoideae</taxon>
        <taxon>Asparagus</taxon>
    </lineage>
</organism>
<protein>
    <submittedName>
        <fullName evidence="2">Uncharacterized protein</fullName>
    </submittedName>
</protein>
<dbReference type="Proteomes" id="UP000243459">
    <property type="component" value="Chromosome 7"/>
</dbReference>
<feature type="region of interest" description="Disordered" evidence="1">
    <location>
        <begin position="1"/>
        <end position="32"/>
    </location>
</feature>
<reference evidence="3" key="1">
    <citation type="journal article" date="2017" name="Nat. Commun.">
        <title>The asparagus genome sheds light on the origin and evolution of a young Y chromosome.</title>
        <authorList>
            <person name="Harkess A."/>
            <person name="Zhou J."/>
            <person name="Xu C."/>
            <person name="Bowers J.E."/>
            <person name="Van der Hulst R."/>
            <person name="Ayyampalayam S."/>
            <person name="Mercati F."/>
            <person name="Riccardi P."/>
            <person name="McKain M.R."/>
            <person name="Kakrana A."/>
            <person name="Tang H."/>
            <person name="Ray J."/>
            <person name="Groenendijk J."/>
            <person name="Arikit S."/>
            <person name="Mathioni S.M."/>
            <person name="Nakano M."/>
            <person name="Shan H."/>
            <person name="Telgmann-Rauber A."/>
            <person name="Kanno A."/>
            <person name="Yue Z."/>
            <person name="Chen H."/>
            <person name="Li W."/>
            <person name="Chen Y."/>
            <person name="Xu X."/>
            <person name="Zhang Y."/>
            <person name="Luo S."/>
            <person name="Chen H."/>
            <person name="Gao J."/>
            <person name="Mao Z."/>
            <person name="Pires J.C."/>
            <person name="Luo M."/>
            <person name="Kudrna D."/>
            <person name="Wing R.A."/>
            <person name="Meyers B.C."/>
            <person name="Yi K."/>
            <person name="Kong H."/>
            <person name="Lavrijsen P."/>
            <person name="Sunseri F."/>
            <person name="Falavigna A."/>
            <person name="Ye Y."/>
            <person name="Leebens-Mack J.H."/>
            <person name="Chen G."/>
        </authorList>
    </citation>
    <scope>NUCLEOTIDE SEQUENCE [LARGE SCALE GENOMIC DNA]</scope>
    <source>
        <strain evidence="3">cv. DH0086</strain>
    </source>
</reference>
<dbReference type="OMA" id="RYMDAME"/>
<evidence type="ECO:0000313" key="2">
    <source>
        <dbReference type="EMBL" id="ONK64172.1"/>
    </source>
</evidence>
<gene>
    <name evidence="2" type="ORF">A4U43_C07F22840</name>
</gene>
<evidence type="ECO:0000313" key="3">
    <source>
        <dbReference type="Proteomes" id="UP000243459"/>
    </source>
</evidence>
<dbReference type="OrthoDB" id="1913984at2759"/>
<proteinExistence type="predicted"/>
<feature type="compositionally biased region" description="Polar residues" evidence="1">
    <location>
        <begin position="1"/>
        <end position="17"/>
    </location>
</feature>
<keyword evidence="3" id="KW-1185">Reference proteome</keyword>
<dbReference type="PANTHER" id="PTHR15827:SF2">
    <property type="entry name" value="CYCLIN-DEPENDENT KINASE 2-INTERACTING PROTEIN"/>
    <property type="match status" value="1"/>
</dbReference>
<name>A0A5P1EE89_ASPOF</name>
<evidence type="ECO:0000256" key="1">
    <source>
        <dbReference type="SAM" id="MobiDB-lite"/>
    </source>
</evidence>
<dbReference type="EMBL" id="CM007387">
    <property type="protein sequence ID" value="ONK64172.1"/>
    <property type="molecule type" value="Genomic_DNA"/>
</dbReference>
<dbReference type="Gramene" id="ONK64172">
    <property type="protein sequence ID" value="ONK64172"/>
    <property type="gene ID" value="A4U43_C07F22840"/>
</dbReference>